<feature type="transmembrane region" description="Helical" evidence="9">
    <location>
        <begin position="187"/>
        <end position="205"/>
    </location>
</feature>
<evidence type="ECO:0000256" key="7">
    <source>
        <dbReference type="ARBA" id="ARBA00024725"/>
    </source>
</evidence>
<evidence type="ECO:0000256" key="9">
    <source>
        <dbReference type="SAM" id="Phobius"/>
    </source>
</evidence>
<keyword evidence="13" id="KW-1185">Reference proteome</keyword>
<dbReference type="GO" id="GO:0015421">
    <property type="term" value="F:ABC-type oligopeptide transporter activity"/>
    <property type="evidence" value="ECO:0007669"/>
    <property type="project" value="TreeGrafter"/>
</dbReference>
<dbReference type="InterPro" id="IPR036640">
    <property type="entry name" value="ABC1_TM_sf"/>
</dbReference>
<dbReference type="CDD" id="cd03249">
    <property type="entry name" value="ABC_MTABC3_MDL1_MDL2"/>
    <property type="match status" value="1"/>
</dbReference>
<dbReference type="InterPro" id="IPR003439">
    <property type="entry name" value="ABC_transporter-like_ATP-bd"/>
</dbReference>
<keyword evidence="6 9" id="KW-0472">Membrane</keyword>
<dbReference type="NCBIfam" id="TIGR02204">
    <property type="entry name" value="MsbA_rel"/>
    <property type="match status" value="1"/>
</dbReference>
<dbReference type="PROSITE" id="PS00211">
    <property type="entry name" value="ABC_TRANSPORTER_1"/>
    <property type="match status" value="1"/>
</dbReference>
<feature type="transmembrane region" description="Helical" evidence="9">
    <location>
        <begin position="164"/>
        <end position="181"/>
    </location>
</feature>
<evidence type="ECO:0000256" key="5">
    <source>
        <dbReference type="ARBA" id="ARBA00022989"/>
    </source>
</evidence>
<keyword evidence="5 9" id="KW-1133">Transmembrane helix</keyword>
<sequence length="619" mass="67137">MSRNGQESIVSGDKDDKSGRPKTRKIGALKQLWPFARRYKVLIGFAGFALVGAAGATLAIGQAVRRMVDYGFGGPGDALAGYLDEYFLALFGVFALLAAFTFARYWSVTWLGERMVADIRDAVYRHVLRLDPAFFENTKTGEVMSRLTVDTELIQTVVGSSASMALRNLLMFIGGLAMLIITSPKLAGMVLAIVPIVIIPIIFFGRRLRGLSRTSQDRVAAVNARAEESLNAVQTVQAFTQEAYEEKRFSQAVSDTLTVARKRIHVRAWLTAVVILLIFGAIDVVLWLGATDVATGAMTSGELTAFVFYAIVVAGSVGTLSEMWGDLQRAAGATERLMELLTVNASIAVPENPVPLPERSEGRIEFDNVVFRYPSRPEIAALNGFSLAVNPGEKVAIVGPSGAGKSTVFQLMLRFYDAEAGRILVDGADIMQADPVEVRRRYGLVAQDPVMFAATAMENIRYGRPEASDEEVFRAAQAAGAAEFLDRLPEGYDTPLGERGQRLSGGQRQRIAIARALLRDPSILLLDEATSALDAESERMVQGALELLMQGRTTLVIAHRLATVLKADRIIVMDQGRVVASGTHKELMAQEGLYARLAKLQFDTGRDALGGEQPADAAE</sequence>
<dbReference type="InterPro" id="IPR039421">
    <property type="entry name" value="Type_1_exporter"/>
</dbReference>
<dbReference type="Gene3D" id="1.20.1560.10">
    <property type="entry name" value="ABC transporter type 1, transmembrane domain"/>
    <property type="match status" value="1"/>
</dbReference>
<keyword evidence="4" id="KW-0067">ATP-binding</keyword>
<evidence type="ECO:0000259" key="10">
    <source>
        <dbReference type="PROSITE" id="PS50893"/>
    </source>
</evidence>
<feature type="region of interest" description="Disordered" evidence="8">
    <location>
        <begin position="1"/>
        <end position="22"/>
    </location>
</feature>
<evidence type="ECO:0000256" key="8">
    <source>
        <dbReference type="SAM" id="MobiDB-lite"/>
    </source>
</evidence>
<dbReference type="Pfam" id="PF00664">
    <property type="entry name" value="ABC_membrane"/>
    <property type="match status" value="1"/>
</dbReference>
<dbReference type="PANTHER" id="PTHR43394:SF1">
    <property type="entry name" value="ATP-BINDING CASSETTE SUB-FAMILY B MEMBER 10, MITOCHONDRIAL"/>
    <property type="match status" value="1"/>
</dbReference>
<dbReference type="CDD" id="cd18575">
    <property type="entry name" value="ABC_6TM_bac_exporter_ABCB8_10_like"/>
    <property type="match status" value="1"/>
</dbReference>
<dbReference type="SUPFAM" id="SSF52540">
    <property type="entry name" value="P-loop containing nucleoside triphosphate hydrolases"/>
    <property type="match status" value="1"/>
</dbReference>
<dbReference type="Pfam" id="PF00005">
    <property type="entry name" value="ABC_tran"/>
    <property type="match status" value="1"/>
</dbReference>
<dbReference type="PANTHER" id="PTHR43394">
    <property type="entry name" value="ATP-DEPENDENT PERMEASE MDL1, MITOCHONDRIAL"/>
    <property type="match status" value="1"/>
</dbReference>
<dbReference type="PROSITE" id="PS50929">
    <property type="entry name" value="ABC_TM1F"/>
    <property type="match status" value="1"/>
</dbReference>
<keyword evidence="2 9" id="KW-0812">Transmembrane</keyword>
<proteinExistence type="predicted"/>
<comment type="caution">
    <text evidence="12">The sequence shown here is derived from an EMBL/GenBank/DDBJ whole genome shotgun (WGS) entry which is preliminary data.</text>
</comment>
<feature type="transmembrane region" description="Helical" evidence="9">
    <location>
        <begin position="41"/>
        <end position="64"/>
    </location>
</feature>
<feature type="transmembrane region" description="Helical" evidence="9">
    <location>
        <begin position="302"/>
        <end position="320"/>
    </location>
</feature>
<dbReference type="InterPro" id="IPR017871">
    <property type="entry name" value="ABC_transporter-like_CS"/>
</dbReference>
<feature type="transmembrane region" description="Helical" evidence="9">
    <location>
        <begin position="268"/>
        <end position="290"/>
    </location>
</feature>
<organism evidence="12 13">
    <name type="scientific">Minwuia thermotolerans</name>
    <dbReference type="NCBI Taxonomy" id="2056226"/>
    <lineage>
        <taxon>Bacteria</taxon>
        <taxon>Pseudomonadati</taxon>
        <taxon>Pseudomonadota</taxon>
        <taxon>Alphaproteobacteria</taxon>
        <taxon>Minwuiales</taxon>
        <taxon>Minwuiaceae</taxon>
        <taxon>Minwuia</taxon>
    </lineage>
</organism>
<comment type="subcellular location">
    <subcellularLocation>
        <location evidence="1">Cell membrane</location>
        <topology evidence="1">Multi-pass membrane protein</topology>
    </subcellularLocation>
</comment>
<reference evidence="12 13" key="1">
    <citation type="submission" date="2017-11" db="EMBL/GenBank/DDBJ databases">
        <title>Draft genome sequence of Rhizobiales bacterium SY3-13.</title>
        <authorList>
            <person name="Sun C."/>
        </authorList>
    </citation>
    <scope>NUCLEOTIDE SEQUENCE [LARGE SCALE GENOMIC DNA]</scope>
    <source>
        <strain evidence="12 13">SY3-13</strain>
    </source>
</reference>
<evidence type="ECO:0000256" key="1">
    <source>
        <dbReference type="ARBA" id="ARBA00004651"/>
    </source>
</evidence>
<dbReference type="Gene3D" id="3.40.50.300">
    <property type="entry name" value="P-loop containing nucleotide triphosphate hydrolases"/>
    <property type="match status" value="1"/>
</dbReference>
<dbReference type="Proteomes" id="UP000229498">
    <property type="component" value="Unassembled WGS sequence"/>
</dbReference>
<keyword evidence="3" id="KW-0547">Nucleotide-binding</keyword>
<evidence type="ECO:0000313" key="12">
    <source>
        <dbReference type="EMBL" id="PJK27887.1"/>
    </source>
</evidence>
<evidence type="ECO:0000256" key="2">
    <source>
        <dbReference type="ARBA" id="ARBA00022692"/>
    </source>
</evidence>
<dbReference type="SMART" id="SM00382">
    <property type="entry name" value="AAA"/>
    <property type="match status" value="1"/>
</dbReference>
<dbReference type="EMBL" id="PHIG01000054">
    <property type="protein sequence ID" value="PJK27887.1"/>
    <property type="molecule type" value="Genomic_DNA"/>
</dbReference>
<evidence type="ECO:0000256" key="6">
    <source>
        <dbReference type="ARBA" id="ARBA00023136"/>
    </source>
</evidence>
<dbReference type="PROSITE" id="PS50893">
    <property type="entry name" value="ABC_TRANSPORTER_2"/>
    <property type="match status" value="1"/>
</dbReference>
<gene>
    <name evidence="12" type="ORF">CVT23_20440</name>
</gene>
<dbReference type="OrthoDB" id="5288404at2"/>
<dbReference type="GO" id="GO:0005524">
    <property type="term" value="F:ATP binding"/>
    <property type="evidence" value="ECO:0007669"/>
    <property type="project" value="UniProtKB-KW"/>
</dbReference>
<dbReference type="FunFam" id="3.40.50.300:FF:000218">
    <property type="entry name" value="Multidrug ABC transporter ATP-binding protein"/>
    <property type="match status" value="1"/>
</dbReference>
<feature type="domain" description="ABC transmembrane type-1" evidence="11">
    <location>
        <begin position="45"/>
        <end position="329"/>
    </location>
</feature>
<dbReference type="InterPro" id="IPR027417">
    <property type="entry name" value="P-loop_NTPase"/>
</dbReference>
<feature type="domain" description="ABC transporter" evidence="10">
    <location>
        <begin position="364"/>
        <end position="600"/>
    </location>
</feature>
<dbReference type="InterPro" id="IPR011918">
    <property type="entry name" value="ABC_MsbA_ATP-bd"/>
</dbReference>
<dbReference type="GO" id="GO:0016887">
    <property type="term" value="F:ATP hydrolysis activity"/>
    <property type="evidence" value="ECO:0007669"/>
    <property type="project" value="InterPro"/>
</dbReference>
<dbReference type="GO" id="GO:0005886">
    <property type="term" value="C:plasma membrane"/>
    <property type="evidence" value="ECO:0007669"/>
    <property type="project" value="UniProtKB-SubCell"/>
</dbReference>
<evidence type="ECO:0000256" key="4">
    <source>
        <dbReference type="ARBA" id="ARBA00022840"/>
    </source>
</evidence>
<evidence type="ECO:0000256" key="3">
    <source>
        <dbReference type="ARBA" id="ARBA00022741"/>
    </source>
</evidence>
<dbReference type="AlphaFoldDB" id="A0A2M9FWQ3"/>
<dbReference type="SUPFAM" id="SSF90123">
    <property type="entry name" value="ABC transporter transmembrane region"/>
    <property type="match status" value="1"/>
</dbReference>
<dbReference type="InterPro" id="IPR003593">
    <property type="entry name" value="AAA+_ATPase"/>
</dbReference>
<evidence type="ECO:0000313" key="13">
    <source>
        <dbReference type="Proteomes" id="UP000229498"/>
    </source>
</evidence>
<protein>
    <submittedName>
        <fullName evidence="12">ABC transporter</fullName>
    </submittedName>
</protein>
<feature type="transmembrane region" description="Helical" evidence="9">
    <location>
        <begin position="86"/>
        <end position="106"/>
    </location>
</feature>
<evidence type="ECO:0000259" key="11">
    <source>
        <dbReference type="PROSITE" id="PS50929"/>
    </source>
</evidence>
<name>A0A2M9FWQ3_9PROT</name>
<comment type="function">
    <text evidence="7">Part of an ABC transporter complex. Transmembrane domains (TMD) form a pore in the inner membrane and the ATP-binding domain (NBD) is responsible for energy generation.</text>
</comment>
<dbReference type="GO" id="GO:0090374">
    <property type="term" value="P:oligopeptide export from mitochondrion"/>
    <property type="evidence" value="ECO:0007669"/>
    <property type="project" value="TreeGrafter"/>
</dbReference>
<dbReference type="InterPro" id="IPR011527">
    <property type="entry name" value="ABC1_TM_dom"/>
</dbReference>
<accession>A0A2M9FWQ3</accession>